<name>A0A8H3W540_9PEZI</name>
<dbReference type="InterPro" id="IPR016181">
    <property type="entry name" value="Acyl_CoA_acyltransferase"/>
</dbReference>
<evidence type="ECO:0000313" key="2">
    <source>
        <dbReference type="EMBL" id="KAF0319610.1"/>
    </source>
</evidence>
<dbReference type="PANTHER" id="PTHR43792:SF16">
    <property type="entry name" value="N-ACETYLTRANSFERASE DOMAIN-CONTAINING PROTEIN"/>
    <property type="match status" value="1"/>
</dbReference>
<dbReference type="Gene3D" id="3.40.630.30">
    <property type="match status" value="1"/>
</dbReference>
<proteinExistence type="predicted"/>
<dbReference type="Pfam" id="PF13302">
    <property type="entry name" value="Acetyltransf_3"/>
    <property type="match status" value="1"/>
</dbReference>
<accession>A0A8H3W540</accession>
<evidence type="ECO:0000259" key="1">
    <source>
        <dbReference type="PROSITE" id="PS51186"/>
    </source>
</evidence>
<dbReference type="InterPro" id="IPR000182">
    <property type="entry name" value="GNAT_dom"/>
</dbReference>
<dbReference type="SUPFAM" id="SSF55729">
    <property type="entry name" value="Acyl-CoA N-acyltransferases (Nat)"/>
    <property type="match status" value="1"/>
</dbReference>
<evidence type="ECO:0000313" key="3">
    <source>
        <dbReference type="Proteomes" id="UP000434172"/>
    </source>
</evidence>
<comment type="caution">
    <text evidence="2">The sequence shown here is derived from an EMBL/GenBank/DDBJ whole genome shotgun (WGS) entry which is preliminary data.</text>
</comment>
<dbReference type="PANTHER" id="PTHR43792">
    <property type="entry name" value="GNAT FAMILY, PUTATIVE (AFU_ORTHOLOGUE AFUA_3G00765)-RELATED-RELATED"/>
    <property type="match status" value="1"/>
</dbReference>
<dbReference type="Proteomes" id="UP000434172">
    <property type="component" value="Unassembled WGS sequence"/>
</dbReference>
<dbReference type="OrthoDB" id="630895at2759"/>
<dbReference type="GO" id="GO:0016747">
    <property type="term" value="F:acyltransferase activity, transferring groups other than amino-acyl groups"/>
    <property type="evidence" value="ECO:0007669"/>
    <property type="project" value="InterPro"/>
</dbReference>
<dbReference type="AlphaFoldDB" id="A0A8H3W540"/>
<dbReference type="EMBL" id="WOWK01000093">
    <property type="protein sequence ID" value="KAF0319610.1"/>
    <property type="molecule type" value="Genomic_DNA"/>
</dbReference>
<reference evidence="2 3" key="1">
    <citation type="submission" date="2019-12" db="EMBL/GenBank/DDBJ databases">
        <title>A genome sequence resource for the geographically widespread anthracnose pathogen Colletotrichum asianum.</title>
        <authorList>
            <person name="Meng Y."/>
        </authorList>
    </citation>
    <scope>NUCLEOTIDE SEQUENCE [LARGE SCALE GENOMIC DNA]</scope>
    <source>
        <strain evidence="2 3">ICMP 18580</strain>
    </source>
</reference>
<dbReference type="PROSITE" id="PS51186">
    <property type="entry name" value="GNAT"/>
    <property type="match status" value="1"/>
</dbReference>
<sequence length="210" mass="23999">MLDYDWHLSTPRLYISHANPSNDIHCDFFIEYMSDRGSAKLDELSRTMPKREAIAKLHILPRLERMKKLGWGRYLVSLKPEAVDEDSSIIPFSQRPLEPIGCVTMQLARYPGGGPTAPDLGFSFLDRYQGKGYATEAAQRLMQYFEEERGQKGFLGLTDPENDKAKKMFRRMGFEDRGERDVVGVVEGKTFTASVWSKGLEGKLEEYGFE</sequence>
<dbReference type="InterPro" id="IPR051531">
    <property type="entry name" value="N-acetyltransferase"/>
</dbReference>
<feature type="domain" description="N-acetyltransferase" evidence="1">
    <location>
        <begin position="48"/>
        <end position="192"/>
    </location>
</feature>
<protein>
    <recommendedName>
        <fullName evidence="1">N-acetyltransferase domain-containing protein</fullName>
    </recommendedName>
</protein>
<keyword evidence="3" id="KW-1185">Reference proteome</keyword>
<organism evidence="2 3">
    <name type="scientific">Colletotrichum asianum</name>
    <dbReference type="NCBI Taxonomy" id="702518"/>
    <lineage>
        <taxon>Eukaryota</taxon>
        <taxon>Fungi</taxon>
        <taxon>Dikarya</taxon>
        <taxon>Ascomycota</taxon>
        <taxon>Pezizomycotina</taxon>
        <taxon>Sordariomycetes</taxon>
        <taxon>Hypocreomycetidae</taxon>
        <taxon>Glomerellales</taxon>
        <taxon>Glomerellaceae</taxon>
        <taxon>Colletotrichum</taxon>
        <taxon>Colletotrichum gloeosporioides species complex</taxon>
    </lineage>
</organism>
<gene>
    <name evidence="2" type="ORF">GQ607_013090</name>
</gene>